<keyword evidence="2" id="KW-1185">Reference proteome</keyword>
<comment type="caution">
    <text evidence="1">The sequence shown here is derived from an EMBL/GenBank/DDBJ whole genome shotgun (WGS) entry which is preliminary data.</text>
</comment>
<accession>A0AAV7Q2N0</accession>
<dbReference type="Proteomes" id="UP001066276">
    <property type="component" value="Chromosome 6"/>
</dbReference>
<sequence>MWRHNLYFTLLEECSNLIFQKRDVVLAQDVVVRPVFHCPGRVLEAPLPEARCCLGWGCGGTTCISPFCKSARTSSSRSATWSWPTMCRHNLYFTLLDQCLNLLFQKRNVALTEDVAAQPVFHPPGRVLEAPLPEAGCGPG</sequence>
<dbReference type="EMBL" id="JANPWB010000010">
    <property type="protein sequence ID" value="KAJ1133749.1"/>
    <property type="molecule type" value="Genomic_DNA"/>
</dbReference>
<dbReference type="AlphaFoldDB" id="A0AAV7Q2N0"/>
<reference evidence="1" key="1">
    <citation type="journal article" date="2022" name="bioRxiv">
        <title>Sequencing and chromosome-scale assembly of the giantPleurodeles waltlgenome.</title>
        <authorList>
            <person name="Brown T."/>
            <person name="Elewa A."/>
            <person name="Iarovenko S."/>
            <person name="Subramanian E."/>
            <person name="Araus A.J."/>
            <person name="Petzold A."/>
            <person name="Susuki M."/>
            <person name="Suzuki K.-i.T."/>
            <person name="Hayashi T."/>
            <person name="Toyoda A."/>
            <person name="Oliveira C."/>
            <person name="Osipova E."/>
            <person name="Leigh N.D."/>
            <person name="Simon A."/>
            <person name="Yun M.H."/>
        </authorList>
    </citation>
    <scope>NUCLEOTIDE SEQUENCE</scope>
    <source>
        <strain evidence="1">20211129_DDA</strain>
        <tissue evidence="1">Liver</tissue>
    </source>
</reference>
<name>A0AAV7Q2N0_PLEWA</name>
<proteinExistence type="predicted"/>
<protein>
    <submittedName>
        <fullName evidence="1">Uncharacterized protein</fullName>
    </submittedName>
</protein>
<organism evidence="1 2">
    <name type="scientific">Pleurodeles waltl</name>
    <name type="common">Iberian ribbed newt</name>
    <dbReference type="NCBI Taxonomy" id="8319"/>
    <lineage>
        <taxon>Eukaryota</taxon>
        <taxon>Metazoa</taxon>
        <taxon>Chordata</taxon>
        <taxon>Craniata</taxon>
        <taxon>Vertebrata</taxon>
        <taxon>Euteleostomi</taxon>
        <taxon>Amphibia</taxon>
        <taxon>Batrachia</taxon>
        <taxon>Caudata</taxon>
        <taxon>Salamandroidea</taxon>
        <taxon>Salamandridae</taxon>
        <taxon>Pleurodelinae</taxon>
        <taxon>Pleurodeles</taxon>
    </lineage>
</organism>
<gene>
    <name evidence="1" type="ORF">NDU88_000225</name>
</gene>
<evidence type="ECO:0000313" key="1">
    <source>
        <dbReference type="EMBL" id="KAJ1133749.1"/>
    </source>
</evidence>
<evidence type="ECO:0000313" key="2">
    <source>
        <dbReference type="Proteomes" id="UP001066276"/>
    </source>
</evidence>